<dbReference type="GO" id="GO:0046872">
    <property type="term" value="F:metal ion binding"/>
    <property type="evidence" value="ECO:0007669"/>
    <property type="project" value="UniProtKB-KW"/>
</dbReference>
<dbReference type="AlphaFoldDB" id="A0A8B8BCJ2"/>
<dbReference type="PANTHER" id="PTHR16222:SF40">
    <property type="entry name" value="ADP-RIBOSYLGLYCOHYDROLASE"/>
    <property type="match status" value="1"/>
</dbReference>
<feature type="binding site" evidence="1">
    <location>
        <position position="99"/>
    </location>
    <ligand>
        <name>Mg(2+)</name>
        <dbReference type="ChEBI" id="CHEBI:18420"/>
        <label>1</label>
    </ligand>
</feature>
<evidence type="ECO:0000313" key="2">
    <source>
        <dbReference type="Proteomes" id="UP000694844"/>
    </source>
</evidence>
<organism evidence="2 3">
    <name type="scientific">Crassostrea virginica</name>
    <name type="common">Eastern oyster</name>
    <dbReference type="NCBI Taxonomy" id="6565"/>
    <lineage>
        <taxon>Eukaryota</taxon>
        <taxon>Metazoa</taxon>
        <taxon>Spiralia</taxon>
        <taxon>Lophotrochozoa</taxon>
        <taxon>Mollusca</taxon>
        <taxon>Bivalvia</taxon>
        <taxon>Autobranchia</taxon>
        <taxon>Pteriomorphia</taxon>
        <taxon>Ostreida</taxon>
        <taxon>Ostreoidea</taxon>
        <taxon>Ostreidae</taxon>
        <taxon>Crassostrea</taxon>
    </lineage>
</organism>
<dbReference type="Gene3D" id="1.10.4080.10">
    <property type="entry name" value="ADP-ribosylation/Crystallin J1"/>
    <property type="match status" value="1"/>
</dbReference>
<dbReference type="InterPro" id="IPR050792">
    <property type="entry name" value="ADP-ribosylglycohydrolase"/>
</dbReference>
<protein>
    <submittedName>
        <fullName evidence="3">Uncharacterized protein LOC111109117</fullName>
    </submittedName>
</protein>
<accession>A0A8B8BCJ2</accession>
<dbReference type="SUPFAM" id="SSF101478">
    <property type="entry name" value="ADP-ribosylglycohydrolase"/>
    <property type="match status" value="1"/>
</dbReference>
<dbReference type="RefSeq" id="XP_022300913.1">
    <property type="nucleotide sequence ID" value="XM_022445205.1"/>
</dbReference>
<keyword evidence="1" id="KW-0479">Metal-binding</keyword>
<dbReference type="Pfam" id="PF03747">
    <property type="entry name" value="ADP_ribosyl_GH"/>
    <property type="match status" value="1"/>
</dbReference>
<evidence type="ECO:0000256" key="1">
    <source>
        <dbReference type="PIRSR" id="PIRSR605502-1"/>
    </source>
</evidence>
<feature type="binding site" evidence="1">
    <location>
        <position position="326"/>
    </location>
    <ligand>
        <name>Mg(2+)</name>
        <dbReference type="ChEBI" id="CHEBI:18420"/>
        <label>1</label>
    </ligand>
</feature>
<dbReference type="InterPro" id="IPR005502">
    <property type="entry name" value="Ribosyl_crysJ1"/>
</dbReference>
<keyword evidence="1" id="KW-0460">Magnesium</keyword>
<dbReference type="KEGG" id="cvn:111109117"/>
<gene>
    <name evidence="3" type="primary">LOC111109117</name>
</gene>
<reference evidence="3" key="1">
    <citation type="submission" date="2025-08" db="UniProtKB">
        <authorList>
            <consortium name="RefSeq"/>
        </authorList>
    </citation>
    <scope>IDENTIFICATION</scope>
    <source>
        <tissue evidence="3">Whole sample</tissue>
    </source>
</reference>
<evidence type="ECO:0000313" key="3">
    <source>
        <dbReference type="RefSeq" id="XP_022300913.1"/>
    </source>
</evidence>
<dbReference type="OrthoDB" id="2021138at2759"/>
<proteinExistence type="predicted"/>
<dbReference type="PANTHER" id="PTHR16222">
    <property type="entry name" value="ADP-RIBOSYLGLYCOHYDROLASE"/>
    <property type="match status" value="1"/>
</dbReference>
<comment type="cofactor">
    <cofactor evidence="1">
        <name>Mg(2+)</name>
        <dbReference type="ChEBI" id="CHEBI:18420"/>
    </cofactor>
    <text evidence="1">Binds 2 magnesium ions per subunit.</text>
</comment>
<dbReference type="InterPro" id="IPR036705">
    <property type="entry name" value="Ribosyl_crysJ1_sf"/>
</dbReference>
<dbReference type="GeneID" id="111109117"/>
<name>A0A8B8BCJ2_CRAVI</name>
<feature type="binding site" evidence="1">
    <location>
        <position position="324"/>
    </location>
    <ligand>
        <name>Mg(2+)</name>
        <dbReference type="ChEBI" id="CHEBI:18420"/>
        <label>1</label>
    </ligand>
</feature>
<feature type="binding site" evidence="1">
    <location>
        <position position="98"/>
    </location>
    <ligand>
        <name>Mg(2+)</name>
        <dbReference type="ChEBI" id="CHEBI:18420"/>
        <label>1</label>
    </ligand>
</feature>
<dbReference type="Proteomes" id="UP000694844">
    <property type="component" value="Chromosome 8"/>
</dbReference>
<keyword evidence="2" id="KW-1185">Reference proteome</keyword>
<sequence>MATPDRRPRNLNRLAASSPRKFHPYSKQIRKGVNETFDRIYACVYGHCAGDAVGLLTETLSKSEARKRYREVYKNLEFIHKKIVSDVHRRKWLIGEWTDESDMMILILQTIIMNKGEVKPRYFARCLMEWAEKGFPELDDVCGNGLCPQIKAVISHPQFSEEPQKASEILWRDSGKLTATNSALSRTAILGTLKYNAIGTVIKNTLDICNITHPDPRCRASCVALTTTIAILIQRNDRQIKKSGSYNVEAVVDESFIYASKLLGTYEEVKELKRAMHPSSLKELKLDEPGRANYTYKTLGAGYWALRQKNFREAIQDIVLEGGDADANAAVAGALLGCKLGLGAIPRSWRENLAHKEWLDSLMDRYFDIHEGRHLKKETTL</sequence>